<dbReference type="Gene3D" id="3.90.550.10">
    <property type="entry name" value="Spore Coat Polysaccharide Biosynthesis Protein SpsA, Chain A"/>
    <property type="match status" value="1"/>
</dbReference>
<evidence type="ECO:0000313" key="6">
    <source>
        <dbReference type="Proteomes" id="UP000007807"/>
    </source>
</evidence>
<dbReference type="STRING" id="990316.MCON_1460"/>
<protein>
    <submittedName>
        <fullName evidence="5">Glycosyl transferase, family 2</fullName>
    </submittedName>
</protein>
<keyword evidence="2" id="KW-0328">Glycosyltransferase</keyword>
<dbReference type="HOGENOM" id="CLU_023845_4_0_2"/>
<dbReference type="EMBL" id="CP002565">
    <property type="protein sequence ID" value="AEB68117.1"/>
    <property type="molecule type" value="Genomic_DNA"/>
</dbReference>
<dbReference type="Pfam" id="PF00535">
    <property type="entry name" value="Glycos_transf_2"/>
    <property type="match status" value="1"/>
</dbReference>
<evidence type="ECO:0000313" key="5">
    <source>
        <dbReference type="EMBL" id="AEB68117.1"/>
    </source>
</evidence>
<dbReference type="SUPFAM" id="SSF53448">
    <property type="entry name" value="Nucleotide-diphospho-sugar transferases"/>
    <property type="match status" value="1"/>
</dbReference>
<evidence type="ECO:0000256" key="2">
    <source>
        <dbReference type="ARBA" id="ARBA00022676"/>
    </source>
</evidence>
<reference evidence="5 6" key="1">
    <citation type="journal article" date="2011" name="J. Bacteriol.">
        <title>Complete genome sequence of Methanosaeta concilii, a specialist in aceticlastic methanogenesis.</title>
        <authorList>
            <person name="Barber R.D."/>
            <person name="Zhang L."/>
            <person name="Harnack M."/>
            <person name="Olson M.V."/>
            <person name="Kaul R."/>
            <person name="Ingram-Smith C."/>
            <person name="Smith K.S."/>
        </authorList>
    </citation>
    <scope>NUCLEOTIDE SEQUENCE [LARGE SCALE GENOMIC DNA]</scope>
    <source>
        <strain evidence="6">ATCC 5969 / DSM 3671 / JCM 10134 / NBRC 103675 / OCM 69 / GP-6</strain>
    </source>
</reference>
<keyword evidence="3 5" id="KW-0808">Transferase</keyword>
<dbReference type="RefSeq" id="WP_013719162.1">
    <property type="nucleotide sequence ID" value="NC_015416.1"/>
</dbReference>
<dbReference type="InParanoid" id="F4BT07"/>
<organism evidence="5 6">
    <name type="scientific">Methanothrix soehngenii (strain ATCC 5969 / DSM 3671 / JCM 10134 / NBRC 103675 / OCM 69 / GP-6)</name>
    <name type="common">Methanosaeta concilii</name>
    <dbReference type="NCBI Taxonomy" id="990316"/>
    <lineage>
        <taxon>Archaea</taxon>
        <taxon>Methanobacteriati</taxon>
        <taxon>Methanobacteriota</taxon>
        <taxon>Stenosarchaea group</taxon>
        <taxon>Methanomicrobia</taxon>
        <taxon>Methanotrichales</taxon>
        <taxon>Methanotrichaceae</taxon>
        <taxon>Methanothrix</taxon>
    </lineage>
</organism>
<dbReference type="InterPro" id="IPR029044">
    <property type="entry name" value="Nucleotide-diphossugar_trans"/>
</dbReference>
<evidence type="ECO:0000259" key="4">
    <source>
        <dbReference type="Pfam" id="PF00535"/>
    </source>
</evidence>
<name>F4BT07_METSG</name>
<feature type="domain" description="Glycosyltransferase 2-like" evidence="4">
    <location>
        <begin position="5"/>
        <end position="174"/>
    </location>
</feature>
<dbReference type="AlphaFoldDB" id="F4BT07"/>
<dbReference type="KEGG" id="mcj:MCON_1460"/>
<sequence length="314" mass="35012">MELISVIVLNYNGKGFLDGCLSSLASQTYSDFEVIVVDNGSRDGSPEYVKENYPWVRLAKNDENLGFAGGTNVGIRAAKGEFVITLNNDSRADSRFIEELIKPMADPEVGVCAAKMLFPDGRINSAGICISRSGAAWDRGMFEPDRGQYEFVEEVFGACAGAALYRREMLDEIGLFDEDFFLYLEDVDLAFRARLAGWKCLYVPGARVIHHHGGTAGVGSDLAVYYGNRNIVWYPIKDFPFRLLITSLPFIVARNLAVIPYYALRGQGGVILKSKLDALKGVVKMMEKRKDVVCRADYSQIKRFVEIWGRMKGH</sequence>
<keyword evidence="6" id="KW-1185">Reference proteome</keyword>
<dbReference type="GO" id="GO:0016757">
    <property type="term" value="F:glycosyltransferase activity"/>
    <property type="evidence" value="ECO:0007669"/>
    <property type="project" value="UniProtKB-KW"/>
</dbReference>
<dbReference type="PANTHER" id="PTHR43179">
    <property type="entry name" value="RHAMNOSYLTRANSFERASE WBBL"/>
    <property type="match status" value="1"/>
</dbReference>
<gene>
    <name evidence="5" type="ordered locus">MCON_1460</name>
</gene>
<dbReference type="GeneID" id="10461047"/>
<dbReference type="CDD" id="cd04186">
    <property type="entry name" value="GT_2_like_c"/>
    <property type="match status" value="1"/>
</dbReference>
<dbReference type="OrthoDB" id="46222at2157"/>
<comment type="similarity">
    <text evidence="1">Belongs to the glycosyltransferase 2 family.</text>
</comment>
<dbReference type="PANTHER" id="PTHR43179:SF12">
    <property type="entry name" value="GALACTOFURANOSYLTRANSFERASE GLFT2"/>
    <property type="match status" value="1"/>
</dbReference>
<evidence type="ECO:0000256" key="3">
    <source>
        <dbReference type="ARBA" id="ARBA00022679"/>
    </source>
</evidence>
<accession>F4BT07</accession>
<evidence type="ECO:0000256" key="1">
    <source>
        <dbReference type="ARBA" id="ARBA00006739"/>
    </source>
</evidence>
<dbReference type="Proteomes" id="UP000007807">
    <property type="component" value="Chromosome"/>
</dbReference>
<dbReference type="InterPro" id="IPR001173">
    <property type="entry name" value="Glyco_trans_2-like"/>
</dbReference>
<proteinExistence type="inferred from homology"/>